<dbReference type="InterPro" id="IPR029063">
    <property type="entry name" value="SAM-dependent_MTases_sf"/>
</dbReference>
<dbReference type="Gene3D" id="3.40.50.150">
    <property type="entry name" value="Vaccinia Virus protein VP39"/>
    <property type="match status" value="1"/>
</dbReference>
<dbReference type="AlphaFoldDB" id="A0AA39GGK5"/>
<dbReference type="EMBL" id="JAPDFR010000004">
    <property type="protein sequence ID" value="KAK0386963.1"/>
    <property type="molecule type" value="Genomic_DNA"/>
</dbReference>
<feature type="compositionally biased region" description="Low complexity" evidence="2">
    <location>
        <begin position="55"/>
        <end position="66"/>
    </location>
</feature>
<proteinExistence type="inferred from homology"/>
<dbReference type="GO" id="GO:0008168">
    <property type="term" value="F:methyltransferase activity"/>
    <property type="evidence" value="ECO:0007669"/>
    <property type="project" value="TreeGrafter"/>
</dbReference>
<organism evidence="3 4">
    <name type="scientific">Sarocladium strictum</name>
    <name type="common">Black bundle disease fungus</name>
    <name type="synonym">Acremonium strictum</name>
    <dbReference type="NCBI Taxonomy" id="5046"/>
    <lineage>
        <taxon>Eukaryota</taxon>
        <taxon>Fungi</taxon>
        <taxon>Dikarya</taxon>
        <taxon>Ascomycota</taxon>
        <taxon>Pezizomycotina</taxon>
        <taxon>Sordariomycetes</taxon>
        <taxon>Hypocreomycetidae</taxon>
        <taxon>Hypocreales</taxon>
        <taxon>Sarocladiaceae</taxon>
        <taxon>Sarocladium</taxon>
    </lineage>
</organism>
<evidence type="ECO:0008006" key="5">
    <source>
        <dbReference type="Google" id="ProtNLM"/>
    </source>
</evidence>
<dbReference type="PANTHER" id="PTHR43591:SF31">
    <property type="entry name" value="LAEA-LIKE, PUTATIVE (AFU_ORTHOLOGUE AFUA_8G01930)-RELATED"/>
    <property type="match status" value="1"/>
</dbReference>
<reference evidence="3" key="1">
    <citation type="submission" date="2022-10" db="EMBL/GenBank/DDBJ databases">
        <title>Determination and structural analysis of whole genome sequence of Sarocladium strictum F4-1.</title>
        <authorList>
            <person name="Hu L."/>
            <person name="Jiang Y."/>
        </authorList>
    </citation>
    <scope>NUCLEOTIDE SEQUENCE</scope>
    <source>
        <strain evidence="3">F4-1</strain>
    </source>
</reference>
<comment type="caution">
    <text evidence="3">The sequence shown here is derived from an EMBL/GenBank/DDBJ whole genome shotgun (WGS) entry which is preliminary data.</text>
</comment>
<sequence>MASPSSPAGGKGSAGESPGRGRAGATSPPPPPPPDTSQAAGPEEVVEAPTDDDAASSAPSSAIEPDLSTDDEGYQASLSTSYVTSLATDIRRGIEENGRMYAAYGIHKPWVPVDDLELGRNDLQHYKFTLLLEDQLFIAPISKNPQKILDLGTGSGIWAMDVADAYPSAEVIGVDTAPVQPKMLPPNLVFEIDDVEHEWLWPESSFDLIHGRELIMAVHDWPRLIRQAKSRLRPGGYLQLCGSWPAFASDDGTLPQDSAYVELGRIYFDMSERIGASGHEVTRWKQYLLEEGYVDVQEKVFKIPTNPWPRDLRLKQIGALELDHFRDNIKNVFARGYEQILGGDPNYFQVLLARARAEVLNRGMHSWVPFYVVYGRRPD</sequence>
<name>A0AA39GGK5_SARSR</name>
<accession>A0AA39GGK5</accession>
<dbReference type="SUPFAM" id="SSF53335">
    <property type="entry name" value="S-adenosyl-L-methionine-dependent methyltransferases"/>
    <property type="match status" value="1"/>
</dbReference>
<gene>
    <name evidence="3" type="ORF">NLU13_5276</name>
</gene>
<keyword evidence="4" id="KW-1185">Reference proteome</keyword>
<feature type="region of interest" description="Disordered" evidence="2">
    <location>
        <begin position="1"/>
        <end position="75"/>
    </location>
</feature>
<evidence type="ECO:0000313" key="4">
    <source>
        <dbReference type="Proteomes" id="UP001175261"/>
    </source>
</evidence>
<evidence type="ECO:0000313" key="3">
    <source>
        <dbReference type="EMBL" id="KAK0386963.1"/>
    </source>
</evidence>
<feature type="compositionally biased region" description="Acidic residues" evidence="2">
    <location>
        <begin position="44"/>
        <end position="54"/>
    </location>
</feature>
<evidence type="ECO:0000256" key="1">
    <source>
        <dbReference type="ARBA" id="ARBA00038158"/>
    </source>
</evidence>
<dbReference type="Proteomes" id="UP001175261">
    <property type="component" value="Unassembled WGS sequence"/>
</dbReference>
<dbReference type="Pfam" id="PF13489">
    <property type="entry name" value="Methyltransf_23"/>
    <property type="match status" value="1"/>
</dbReference>
<dbReference type="CDD" id="cd02440">
    <property type="entry name" value="AdoMet_MTases"/>
    <property type="match status" value="1"/>
</dbReference>
<evidence type="ECO:0000256" key="2">
    <source>
        <dbReference type="SAM" id="MobiDB-lite"/>
    </source>
</evidence>
<protein>
    <recommendedName>
        <fullName evidence="5">S-adenosyl-L-methionine-dependent methyltransferase</fullName>
    </recommendedName>
</protein>
<comment type="similarity">
    <text evidence="1">Belongs to the methyltransferase superfamily. LaeA methyltransferase family.</text>
</comment>
<dbReference type="PANTHER" id="PTHR43591">
    <property type="entry name" value="METHYLTRANSFERASE"/>
    <property type="match status" value="1"/>
</dbReference>